<dbReference type="PROSITE" id="PS50966">
    <property type="entry name" value="ZF_SWIM"/>
    <property type="match status" value="1"/>
</dbReference>
<reference evidence="4 5" key="1">
    <citation type="submission" date="2020-04" db="EMBL/GenBank/DDBJ databases">
        <title>Perkinsus chesapeaki whole genome sequence.</title>
        <authorList>
            <person name="Bogema D.R."/>
        </authorList>
    </citation>
    <scope>NUCLEOTIDE SEQUENCE [LARGE SCALE GENOMIC DNA]</scope>
    <source>
        <strain evidence="4">ATCC PRA-425</strain>
    </source>
</reference>
<name>A0A7J6KR10_PERCH</name>
<dbReference type="Proteomes" id="UP000591131">
    <property type="component" value="Unassembled WGS sequence"/>
</dbReference>
<evidence type="ECO:0000259" key="3">
    <source>
        <dbReference type="PROSITE" id="PS50966"/>
    </source>
</evidence>
<protein>
    <recommendedName>
        <fullName evidence="3">SWIM-type domain-containing protein</fullName>
    </recommendedName>
</protein>
<sequence>MLTGKLPNRESLTRHMLDEDEFGLSLKTFCQHTYHSLDQAHLLNKLFCLVSYPNEDGACPCQPSCTCPEFMKDLNCGHTKAAEYLNGNDNSEQAKEQWSVLDTHFKKPHRVRKRAGTFDEEPLPSTIRHGMGERPSKKRHRQRDEGGDVAEPEGIDACSPPPKRPRIVIKGLRE</sequence>
<keyword evidence="5" id="KW-1185">Reference proteome</keyword>
<feature type="domain" description="SWIM-type" evidence="3">
    <location>
        <begin position="48"/>
        <end position="87"/>
    </location>
</feature>
<evidence type="ECO:0000313" key="5">
    <source>
        <dbReference type="Proteomes" id="UP000591131"/>
    </source>
</evidence>
<keyword evidence="1" id="KW-0479">Metal-binding</keyword>
<organism evidence="4 5">
    <name type="scientific">Perkinsus chesapeaki</name>
    <name type="common">Clam parasite</name>
    <name type="synonym">Perkinsus andrewsi</name>
    <dbReference type="NCBI Taxonomy" id="330153"/>
    <lineage>
        <taxon>Eukaryota</taxon>
        <taxon>Sar</taxon>
        <taxon>Alveolata</taxon>
        <taxon>Perkinsozoa</taxon>
        <taxon>Perkinsea</taxon>
        <taxon>Perkinsida</taxon>
        <taxon>Perkinsidae</taxon>
        <taxon>Perkinsus</taxon>
    </lineage>
</organism>
<keyword evidence="1" id="KW-0863">Zinc-finger</keyword>
<comment type="caution">
    <text evidence="4">The sequence shown here is derived from an EMBL/GenBank/DDBJ whole genome shotgun (WGS) entry which is preliminary data.</text>
</comment>
<evidence type="ECO:0000256" key="2">
    <source>
        <dbReference type="SAM" id="MobiDB-lite"/>
    </source>
</evidence>
<gene>
    <name evidence="4" type="ORF">FOL47_002287</name>
</gene>
<dbReference type="EMBL" id="JAAPAO010001606">
    <property type="protein sequence ID" value="KAF4649252.1"/>
    <property type="molecule type" value="Genomic_DNA"/>
</dbReference>
<dbReference type="AlphaFoldDB" id="A0A7J6KR10"/>
<evidence type="ECO:0000313" key="4">
    <source>
        <dbReference type="EMBL" id="KAF4649252.1"/>
    </source>
</evidence>
<dbReference type="InterPro" id="IPR007527">
    <property type="entry name" value="Znf_SWIM"/>
</dbReference>
<feature type="region of interest" description="Disordered" evidence="2">
    <location>
        <begin position="110"/>
        <end position="174"/>
    </location>
</feature>
<accession>A0A7J6KR10</accession>
<keyword evidence="1" id="KW-0862">Zinc</keyword>
<evidence type="ECO:0000256" key="1">
    <source>
        <dbReference type="PROSITE-ProRule" id="PRU00325"/>
    </source>
</evidence>
<dbReference type="GO" id="GO:0008270">
    <property type="term" value="F:zinc ion binding"/>
    <property type="evidence" value="ECO:0007669"/>
    <property type="project" value="UniProtKB-KW"/>
</dbReference>
<proteinExistence type="predicted"/>